<dbReference type="EMBL" id="JACGWT010000002">
    <property type="protein sequence ID" value="MBA8793759.1"/>
    <property type="molecule type" value="Genomic_DNA"/>
</dbReference>
<reference evidence="2 3" key="1">
    <citation type="submission" date="2020-07" db="EMBL/GenBank/DDBJ databases">
        <title>Sequencing the genomes of 1000 actinobacteria strains.</title>
        <authorList>
            <person name="Klenk H.-P."/>
        </authorList>
    </citation>
    <scope>NUCLEOTIDE SEQUENCE [LARGE SCALE GENOMIC DNA]</scope>
    <source>
        <strain evidence="2 3">DSM 100723</strain>
    </source>
</reference>
<evidence type="ECO:0000313" key="2">
    <source>
        <dbReference type="EMBL" id="MBA8793759.1"/>
    </source>
</evidence>
<dbReference type="GO" id="GO:0016740">
    <property type="term" value="F:transferase activity"/>
    <property type="evidence" value="ECO:0007669"/>
    <property type="project" value="UniProtKB-KW"/>
</dbReference>
<proteinExistence type="predicted"/>
<sequence>MTALAVPPAPGATQPRPVPPLLSPAEAAAAWIAGAVPVDLRTTAERRRDGLLPGAVDDPEAAGGRPLLLVCADGRRAAALAARLPTGTASVVVGGFAGWRAAVWRRWGEVLLIEPDVPVTRFFRALG</sequence>
<dbReference type="Proteomes" id="UP000523079">
    <property type="component" value="Unassembled WGS sequence"/>
</dbReference>
<gene>
    <name evidence="2" type="ORF">FHX74_001364</name>
</gene>
<keyword evidence="3" id="KW-1185">Reference proteome</keyword>
<name>A0A7W3IR68_9ACTN</name>
<dbReference type="RefSeq" id="WP_182559328.1">
    <property type="nucleotide sequence ID" value="NZ_JACGWT010000002.1"/>
</dbReference>
<protein>
    <submittedName>
        <fullName evidence="2">Rhodanese-related sulfurtransferase</fullName>
    </submittedName>
</protein>
<evidence type="ECO:0000313" key="3">
    <source>
        <dbReference type="Proteomes" id="UP000523079"/>
    </source>
</evidence>
<dbReference type="AlphaFoldDB" id="A0A7W3IR68"/>
<dbReference type="Gene3D" id="3.40.250.10">
    <property type="entry name" value="Rhodanese-like domain"/>
    <property type="match status" value="1"/>
</dbReference>
<dbReference type="SUPFAM" id="SSF52821">
    <property type="entry name" value="Rhodanese/Cell cycle control phosphatase"/>
    <property type="match status" value="1"/>
</dbReference>
<organism evidence="2 3">
    <name type="scientific">Microlunatus kandeliicorticis</name>
    <dbReference type="NCBI Taxonomy" id="1759536"/>
    <lineage>
        <taxon>Bacteria</taxon>
        <taxon>Bacillati</taxon>
        <taxon>Actinomycetota</taxon>
        <taxon>Actinomycetes</taxon>
        <taxon>Propionibacteriales</taxon>
        <taxon>Propionibacteriaceae</taxon>
        <taxon>Microlunatus</taxon>
    </lineage>
</organism>
<dbReference type="InterPro" id="IPR036873">
    <property type="entry name" value="Rhodanese-like_dom_sf"/>
</dbReference>
<keyword evidence="2" id="KW-0808">Transferase</keyword>
<comment type="caution">
    <text evidence="2">The sequence shown here is derived from an EMBL/GenBank/DDBJ whole genome shotgun (WGS) entry which is preliminary data.</text>
</comment>
<feature type="domain" description="Rhodanese" evidence="1">
    <location>
        <begin position="19"/>
        <end position="104"/>
    </location>
</feature>
<dbReference type="Pfam" id="PF00581">
    <property type="entry name" value="Rhodanese"/>
    <property type="match status" value="1"/>
</dbReference>
<dbReference type="PROSITE" id="PS50206">
    <property type="entry name" value="RHODANESE_3"/>
    <property type="match status" value="1"/>
</dbReference>
<accession>A0A7W3IR68</accession>
<dbReference type="InterPro" id="IPR001763">
    <property type="entry name" value="Rhodanese-like_dom"/>
</dbReference>
<evidence type="ECO:0000259" key="1">
    <source>
        <dbReference type="PROSITE" id="PS50206"/>
    </source>
</evidence>